<feature type="coiled-coil region" evidence="1">
    <location>
        <begin position="537"/>
        <end position="571"/>
    </location>
</feature>
<dbReference type="KEGG" id="prel:PRELSG_0800500"/>
<reference evidence="2 3" key="1">
    <citation type="submission" date="2015-04" db="EMBL/GenBank/DDBJ databases">
        <authorList>
            <consortium name="Pathogen Informatics"/>
        </authorList>
    </citation>
    <scope>NUCLEOTIDE SEQUENCE [LARGE SCALE GENOMIC DNA]</scope>
    <source>
        <strain evidence="2 3">SGS1</strain>
    </source>
</reference>
<dbReference type="OrthoDB" id="377743at2759"/>
<sequence length="822" mass="97140">MFGKFISETYNKVKSKADEVRLHVSVQAIKAKEVFGLIKPTTTEELEVLLNYELQQIDTAEALISTYKKWIYNICQSEKSDCIRYFKSQNKNNEKGLSIDVKDTFINNIMELKNENDENNTIKLKKEANTNINENSTITPISSNDNNDNLQLQKKSNENEDDFSMIDKKEHLLIEKNPLEKKNNNFKINNNSLHEKNKDNLMNNIYDDHYGYNFKEIFLKSNILEKSISLILEKRNIRLSLVGPIEKEDLENPRTTILTMFKHCLIGNEKLHKDILFVILTTDKLFDNHKELFLELLSIIKYDYLDIYLTNLRKIISSEVVCLKSRIQAYNSQNINLNKLIFFNNYTPNTSGSFIDLENDLNDLNSFHLEKVDEEEKRQNDERNIFNQEKEYEMNREKEFILSKGNQFEMNEEKSIKMNEEKIYEVFDADANNKDYVENSKKENKLESLSNEKEIIESNKMQQIKILASLKLIELHKTVQKILLLATRNREERKVEIKVKLEELKKIMDVCKKDCEITLNDAEGSKSHLENVYVKELNLLTNNINKKQEEINQMKSSIDKLIKRKNELYNEYELICKEINIKNKELSKVISTLSSYKKDLNETEDNYLNKLSNTSKAKHMHQERKLYISNLHNISDEILRVYEKSDYINTEELIIKCNKIKKPLKQVIIQHSNYLKDKLFLLNSLLKFYIEKINLLLEKKSLVNNLSKIDTNIEEKEIINDDNIKNSDLNNLNDEKLSNDIYDNQKKLNFLKYKKRYLKVIEQISKVWIIIQEFYNQNKEQIEEDADDIKCCGKYIYNEINEIYNSSKKFIMENSHITSSVS</sequence>
<dbReference type="Proteomes" id="UP000220158">
    <property type="component" value="Chromosome 8"/>
</dbReference>
<organism evidence="2 3">
    <name type="scientific">Plasmodium relictum</name>
    <dbReference type="NCBI Taxonomy" id="85471"/>
    <lineage>
        <taxon>Eukaryota</taxon>
        <taxon>Sar</taxon>
        <taxon>Alveolata</taxon>
        <taxon>Apicomplexa</taxon>
        <taxon>Aconoidasida</taxon>
        <taxon>Haemosporida</taxon>
        <taxon>Plasmodiidae</taxon>
        <taxon>Plasmodium</taxon>
        <taxon>Plasmodium (Haemamoeba)</taxon>
    </lineage>
</organism>
<evidence type="ECO:0000313" key="3">
    <source>
        <dbReference type="Proteomes" id="UP000220158"/>
    </source>
</evidence>
<evidence type="ECO:0000256" key="1">
    <source>
        <dbReference type="SAM" id="Coils"/>
    </source>
</evidence>
<proteinExistence type="predicted"/>
<dbReference type="VEuPathDB" id="PlasmoDB:PRELSG_0800500"/>
<keyword evidence="1" id="KW-0175">Coiled coil</keyword>
<dbReference type="OMA" id="HMHQERK"/>
<name>A0A1J1H4U6_PLARL</name>
<dbReference type="EMBL" id="LN835303">
    <property type="protein sequence ID" value="CRG99579.1"/>
    <property type="molecule type" value="Genomic_DNA"/>
</dbReference>
<dbReference type="GO" id="GO:0048018">
    <property type="term" value="F:receptor ligand activity"/>
    <property type="evidence" value="ECO:0007669"/>
    <property type="project" value="TreeGrafter"/>
</dbReference>
<evidence type="ECO:0000313" key="2">
    <source>
        <dbReference type="EMBL" id="CRG99579.1"/>
    </source>
</evidence>
<dbReference type="GO" id="GO:0005615">
    <property type="term" value="C:extracellular space"/>
    <property type="evidence" value="ECO:0007669"/>
    <property type="project" value="TreeGrafter"/>
</dbReference>
<dbReference type="AlphaFoldDB" id="A0A1J1H4U6"/>
<dbReference type="PANTHER" id="PTHR37458">
    <property type="entry name" value="THISBE"/>
    <property type="match status" value="1"/>
</dbReference>
<dbReference type="GeneID" id="39735681"/>
<keyword evidence="3" id="KW-1185">Reference proteome</keyword>
<dbReference type="PANTHER" id="PTHR37458:SF1">
    <property type="entry name" value="THISBE"/>
    <property type="match status" value="1"/>
</dbReference>
<accession>A0A1J1H4U6</accession>
<gene>
    <name evidence="2" type="ORF">PRELSG_0800500</name>
</gene>
<dbReference type="RefSeq" id="XP_028532584.1">
    <property type="nucleotide sequence ID" value="XM_028676057.1"/>
</dbReference>
<protein>
    <submittedName>
        <fullName evidence="2">Uncharacterized protein</fullName>
    </submittedName>
</protein>